<evidence type="ECO:0000313" key="2">
    <source>
        <dbReference type="Proteomes" id="UP000242930"/>
    </source>
</evidence>
<evidence type="ECO:0000313" key="1">
    <source>
        <dbReference type="EMBL" id="SEJ89054.1"/>
    </source>
</evidence>
<name>A0A1H7CIG6_9PSED</name>
<accession>A0A1H7CIG6</accession>
<organism evidence="1 2">
    <name type="scientific">Pseudomonas linyingensis</name>
    <dbReference type="NCBI Taxonomy" id="915471"/>
    <lineage>
        <taxon>Bacteria</taxon>
        <taxon>Pseudomonadati</taxon>
        <taxon>Pseudomonadota</taxon>
        <taxon>Gammaproteobacteria</taxon>
        <taxon>Pseudomonadales</taxon>
        <taxon>Pseudomonadaceae</taxon>
        <taxon>Pseudomonas</taxon>
    </lineage>
</organism>
<protein>
    <submittedName>
        <fullName evidence="1">Uncharacterized protein</fullName>
    </submittedName>
</protein>
<dbReference type="OrthoDB" id="6904630at2"/>
<dbReference type="AlphaFoldDB" id="A0A1H7CIG6"/>
<dbReference type="STRING" id="915471.SAMN05216201_12536"/>
<keyword evidence="2" id="KW-1185">Reference proteome</keyword>
<sequence>MDNMNDSRPADGCAASVLVDAAGLSLPDGRAVDMSLRASVVFALRVYNSQILEGQLRQHIVMALTARTVGQMRRIIAAADRLLGK</sequence>
<proteinExistence type="predicted"/>
<dbReference type="EMBL" id="FNZE01000025">
    <property type="protein sequence ID" value="SEJ89054.1"/>
    <property type="molecule type" value="Genomic_DNA"/>
</dbReference>
<dbReference type="Proteomes" id="UP000242930">
    <property type="component" value="Unassembled WGS sequence"/>
</dbReference>
<gene>
    <name evidence="1" type="ORF">SAMN05216201_12536</name>
</gene>
<dbReference type="RefSeq" id="WP_090313524.1">
    <property type="nucleotide sequence ID" value="NZ_FNZE01000025.1"/>
</dbReference>
<reference evidence="2" key="1">
    <citation type="submission" date="2016-10" db="EMBL/GenBank/DDBJ databases">
        <authorList>
            <person name="Varghese N."/>
            <person name="Submissions S."/>
        </authorList>
    </citation>
    <scope>NUCLEOTIDE SEQUENCE [LARGE SCALE GENOMIC DNA]</scope>
    <source>
        <strain evidence="2">LMG 25967</strain>
    </source>
</reference>